<dbReference type="AlphaFoldDB" id="A0A1L3ZVT6"/>
<dbReference type="EMBL" id="CP018221">
    <property type="protein sequence ID" value="API59751.1"/>
    <property type="molecule type" value="Genomic_DNA"/>
</dbReference>
<evidence type="ECO:0000259" key="2">
    <source>
        <dbReference type="Pfam" id="PF00248"/>
    </source>
</evidence>
<dbReference type="GO" id="GO:0016491">
    <property type="term" value="F:oxidoreductase activity"/>
    <property type="evidence" value="ECO:0007669"/>
    <property type="project" value="UniProtKB-KW"/>
</dbReference>
<protein>
    <submittedName>
        <fullName evidence="3">Alcohol dehydrogenase</fullName>
    </submittedName>
</protein>
<dbReference type="OrthoDB" id="7181835at2"/>
<dbReference type="FunFam" id="3.20.20.100:FF:000004">
    <property type="entry name" value="Oxidoreductase, aldo/keto reductase"/>
    <property type="match status" value="1"/>
</dbReference>
<dbReference type="CDD" id="cd19081">
    <property type="entry name" value="AKR_AKR9C1"/>
    <property type="match status" value="1"/>
</dbReference>
<dbReference type="SUPFAM" id="SSF51430">
    <property type="entry name" value="NAD(P)-linked oxidoreductase"/>
    <property type="match status" value="1"/>
</dbReference>
<dbReference type="RefSeq" id="WP_072597545.1">
    <property type="nucleotide sequence ID" value="NZ_CP018221.1"/>
</dbReference>
<dbReference type="Gene3D" id="3.20.20.100">
    <property type="entry name" value="NADP-dependent oxidoreductase domain"/>
    <property type="match status" value="1"/>
</dbReference>
<dbReference type="GO" id="GO:0005829">
    <property type="term" value="C:cytosol"/>
    <property type="evidence" value="ECO:0007669"/>
    <property type="project" value="UniProtKB-ARBA"/>
</dbReference>
<accession>A0A1L3ZVT6</accession>
<evidence type="ECO:0000256" key="1">
    <source>
        <dbReference type="ARBA" id="ARBA00023002"/>
    </source>
</evidence>
<evidence type="ECO:0000313" key="4">
    <source>
        <dbReference type="Proteomes" id="UP000182063"/>
    </source>
</evidence>
<dbReference type="STRING" id="1921510.BSL82_10855"/>
<sequence length="315" mass="34086">MEQRNLGGSGLKVPPLCFGGNVFGWTANQTESFSLLDALLDAGYNFIDTADMYSNWVPGNVGGESEDIIGHWLKSRGVRDRVVIATKVGGSMGDGKSGLSANYIKTAVDESLRRLKTDYIDLYQSHTDDTSIPLEETHGAFSDLIEAGKVRAIGASNYSAERFEEALDCSKLNGLASYTTVQPLYNLMERATFEEKLQQLCLSRQVGVIPYYSLASGFLTGKYRTPDDLARHARGAGVAQYLDARGLKVLEALDRVASEYDTSPTAVALAWLMSRPAITAPIVSASSVDQLGELIKAAHLTLGSEAMQLLDDASR</sequence>
<dbReference type="PANTHER" id="PTHR43364">
    <property type="entry name" value="NADH-SPECIFIC METHYLGLYOXAL REDUCTASE-RELATED"/>
    <property type="match status" value="1"/>
</dbReference>
<feature type="domain" description="NADP-dependent oxidoreductase" evidence="2">
    <location>
        <begin position="15"/>
        <end position="313"/>
    </location>
</feature>
<gene>
    <name evidence="3" type="ORF">BSL82_10855</name>
</gene>
<dbReference type="PANTHER" id="PTHR43364:SF6">
    <property type="entry name" value="OXIDOREDUCTASE-RELATED"/>
    <property type="match status" value="1"/>
</dbReference>
<dbReference type="Proteomes" id="UP000182063">
    <property type="component" value="Chromosome"/>
</dbReference>
<keyword evidence="1" id="KW-0560">Oxidoreductase</keyword>
<dbReference type="InterPro" id="IPR023210">
    <property type="entry name" value="NADP_OxRdtase_dom"/>
</dbReference>
<dbReference type="Pfam" id="PF00248">
    <property type="entry name" value="Aldo_ket_red"/>
    <property type="match status" value="1"/>
</dbReference>
<keyword evidence="4" id="KW-1185">Reference proteome</keyword>
<proteinExistence type="predicted"/>
<evidence type="ECO:0000313" key="3">
    <source>
        <dbReference type="EMBL" id="API59751.1"/>
    </source>
</evidence>
<dbReference type="InterPro" id="IPR036812">
    <property type="entry name" value="NAD(P)_OxRdtase_dom_sf"/>
</dbReference>
<organism evidence="3 4">
    <name type="scientific">Tardibacter chloracetimidivorans</name>
    <dbReference type="NCBI Taxonomy" id="1921510"/>
    <lineage>
        <taxon>Bacteria</taxon>
        <taxon>Pseudomonadati</taxon>
        <taxon>Pseudomonadota</taxon>
        <taxon>Alphaproteobacteria</taxon>
        <taxon>Sphingomonadales</taxon>
        <taxon>Sphingomonadaceae</taxon>
        <taxon>Tardibacter</taxon>
    </lineage>
</organism>
<dbReference type="KEGG" id="sphj:BSL82_10855"/>
<name>A0A1L3ZVT6_9SPHN</name>
<reference evidence="4" key="1">
    <citation type="submission" date="2016-11" db="EMBL/GenBank/DDBJ databases">
        <title>Complete Genome Sequence of alachlor-degrading Sphingomonas sp. strain JJ-A5.</title>
        <authorList>
            <person name="Lee H."/>
            <person name="Ka J.-O."/>
        </authorList>
    </citation>
    <scope>NUCLEOTIDE SEQUENCE [LARGE SCALE GENOMIC DNA]</scope>
    <source>
        <strain evidence="4">JJ-A5</strain>
    </source>
</reference>
<dbReference type="InterPro" id="IPR050523">
    <property type="entry name" value="AKR_Detox_Biosynth"/>
</dbReference>